<name>A0A0F9A053_9ZZZZ</name>
<comment type="caution">
    <text evidence="1">The sequence shown here is derived from an EMBL/GenBank/DDBJ whole genome shotgun (WGS) entry which is preliminary data.</text>
</comment>
<feature type="non-terminal residue" evidence="1">
    <location>
        <position position="370"/>
    </location>
</feature>
<dbReference type="Gene3D" id="3.30.420.280">
    <property type="match status" value="1"/>
</dbReference>
<sequence length="370" mass="42603">AMNMVFSENDPIVILLSTFHVPIGIFQQIWDDAEKLGFVKYKWDVYDTAQACTLNDKCTFCNGKDKRCRYCKGKGKIACKDCMLTKKVEEYDIEGVHIGHSYEGCNGKCLTTNGYAPIENIFNAYETNSVDPNVWTTEFECYRPRTKGPVYDLEAAWDCFNYEKKFKHPNLTDPNLKTVGIDWGWTGQTSVIGPAIEHNDRVVIYRERYFTKSPVAEISAYLATLKAEFGDFIVFADSSHPFENQTLTADGFGLWYDKHRRETEAGVVFNKWKDWGIGNIRKWFDKRKVDISLEGCPDLWEYLKIYRIGEDGKPVKKMDHGPDALLCAMLGHPFVEEKIRPIVRTGDTYERTEEEDKKVLTFGGDKDKKK</sequence>
<dbReference type="AlphaFoldDB" id="A0A0F9A053"/>
<gene>
    <name evidence="1" type="ORF">LCGC14_2972850</name>
</gene>
<organism evidence="1">
    <name type="scientific">marine sediment metagenome</name>
    <dbReference type="NCBI Taxonomy" id="412755"/>
    <lineage>
        <taxon>unclassified sequences</taxon>
        <taxon>metagenomes</taxon>
        <taxon>ecological metagenomes</taxon>
    </lineage>
</organism>
<reference evidence="1" key="1">
    <citation type="journal article" date="2015" name="Nature">
        <title>Complex archaea that bridge the gap between prokaryotes and eukaryotes.</title>
        <authorList>
            <person name="Spang A."/>
            <person name="Saw J.H."/>
            <person name="Jorgensen S.L."/>
            <person name="Zaremba-Niedzwiedzka K."/>
            <person name="Martijn J."/>
            <person name="Lind A.E."/>
            <person name="van Eijk R."/>
            <person name="Schleper C."/>
            <person name="Guy L."/>
            <person name="Ettema T.J."/>
        </authorList>
    </citation>
    <scope>NUCLEOTIDE SEQUENCE</scope>
</reference>
<accession>A0A0F9A053</accession>
<protein>
    <recommendedName>
        <fullName evidence="2">Terminase large subunit gp17-like C-terminal domain-containing protein</fullName>
    </recommendedName>
</protein>
<feature type="non-terminal residue" evidence="1">
    <location>
        <position position="1"/>
    </location>
</feature>
<proteinExistence type="predicted"/>
<dbReference type="EMBL" id="LAZR01060492">
    <property type="protein sequence ID" value="KKK65566.1"/>
    <property type="molecule type" value="Genomic_DNA"/>
</dbReference>
<evidence type="ECO:0008006" key="2">
    <source>
        <dbReference type="Google" id="ProtNLM"/>
    </source>
</evidence>
<evidence type="ECO:0000313" key="1">
    <source>
        <dbReference type="EMBL" id="KKK65566.1"/>
    </source>
</evidence>